<feature type="coiled-coil region" evidence="1">
    <location>
        <begin position="33"/>
        <end position="70"/>
    </location>
</feature>
<dbReference type="PANTHER" id="PTHR37716:SF1">
    <property type="entry name" value="OS07G0568900 PROTEIN"/>
    <property type="match status" value="1"/>
</dbReference>
<keyword evidence="2" id="KW-1133">Transmembrane helix</keyword>
<keyword evidence="2" id="KW-0812">Transmembrane</keyword>
<proteinExistence type="predicted"/>
<sequence>MLFCFSASSCSAPLVFSTKSPTLKLRRRVSRPLRAVNEEQQRFEIDRDKAREALERLDEQLQSLASEKRRVTPTTMAPKLDRDQTTGFRTREMPEISGSYVAYTAVALLLLTVFNNIVFSLFIQPSIDGNEPPKTITREPFKGAMMQEDAPPLVDMR</sequence>
<reference evidence="3" key="1">
    <citation type="journal article" date="2023" name="Nat. Commun.">
        <title>Diploid and tetraploid genomes of Acorus and the evolution of monocots.</title>
        <authorList>
            <person name="Ma L."/>
            <person name="Liu K.W."/>
            <person name="Li Z."/>
            <person name="Hsiao Y.Y."/>
            <person name="Qi Y."/>
            <person name="Fu T."/>
            <person name="Tang G.D."/>
            <person name="Zhang D."/>
            <person name="Sun W.H."/>
            <person name="Liu D.K."/>
            <person name="Li Y."/>
            <person name="Chen G.Z."/>
            <person name="Liu X.D."/>
            <person name="Liao X.Y."/>
            <person name="Jiang Y.T."/>
            <person name="Yu X."/>
            <person name="Hao Y."/>
            <person name="Huang J."/>
            <person name="Zhao X.W."/>
            <person name="Ke S."/>
            <person name="Chen Y.Y."/>
            <person name="Wu W.L."/>
            <person name="Hsu J.L."/>
            <person name="Lin Y.F."/>
            <person name="Huang M.D."/>
            <person name="Li C.Y."/>
            <person name="Huang L."/>
            <person name="Wang Z.W."/>
            <person name="Zhao X."/>
            <person name="Zhong W.Y."/>
            <person name="Peng D.H."/>
            <person name="Ahmad S."/>
            <person name="Lan S."/>
            <person name="Zhang J.S."/>
            <person name="Tsai W.C."/>
            <person name="Van de Peer Y."/>
            <person name="Liu Z.J."/>
        </authorList>
    </citation>
    <scope>NUCLEOTIDE SEQUENCE</scope>
    <source>
        <strain evidence="3">SCP</strain>
    </source>
</reference>
<accession>A0AAV9AQU9</accession>
<dbReference type="GO" id="GO:0009535">
    <property type="term" value="C:chloroplast thylakoid membrane"/>
    <property type="evidence" value="ECO:0007669"/>
    <property type="project" value="TreeGrafter"/>
</dbReference>
<evidence type="ECO:0000256" key="2">
    <source>
        <dbReference type="SAM" id="Phobius"/>
    </source>
</evidence>
<feature type="transmembrane region" description="Helical" evidence="2">
    <location>
        <begin position="100"/>
        <end position="123"/>
    </location>
</feature>
<comment type="caution">
    <text evidence="3">The sequence shown here is derived from an EMBL/GenBank/DDBJ whole genome shotgun (WGS) entry which is preliminary data.</text>
</comment>
<protein>
    <submittedName>
        <fullName evidence="3">Uncharacterized protein</fullName>
    </submittedName>
</protein>
<dbReference type="Proteomes" id="UP001179952">
    <property type="component" value="Unassembled WGS sequence"/>
</dbReference>
<evidence type="ECO:0000313" key="3">
    <source>
        <dbReference type="EMBL" id="KAK1266532.1"/>
    </source>
</evidence>
<keyword evidence="2" id="KW-0472">Membrane</keyword>
<reference evidence="3" key="2">
    <citation type="submission" date="2023-06" db="EMBL/GenBank/DDBJ databases">
        <authorList>
            <person name="Ma L."/>
            <person name="Liu K.-W."/>
            <person name="Li Z."/>
            <person name="Hsiao Y.-Y."/>
            <person name="Qi Y."/>
            <person name="Fu T."/>
            <person name="Tang G."/>
            <person name="Zhang D."/>
            <person name="Sun W.-H."/>
            <person name="Liu D.-K."/>
            <person name="Li Y."/>
            <person name="Chen G.-Z."/>
            <person name="Liu X.-D."/>
            <person name="Liao X.-Y."/>
            <person name="Jiang Y.-T."/>
            <person name="Yu X."/>
            <person name="Hao Y."/>
            <person name="Huang J."/>
            <person name="Zhao X.-W."/>
            <person name="Ke S."/>
            <person name="Chen Y.-Y."/>
            <person name="Wu W.-L."/>
            <person name="Hsu J.-L."/>
            <person name="Lin Y.-F."/>
            <person name="Huang M.-D."/>
            <person name="Li C.-Y."/>
            <person name="Huang L."/>
            <person name="Wang Z.-W."/>
            <person name="Zhao X."/>
            <person name="Zhong W.-Y."/>
            <person name="Peng D.-H."/>
            <person name="Ahmad S."/>
            <person name="Lan S."/>
            <person name="Zhang J.-S."/>
            <person name="Tsai W.-C."/>
            <person name="Van De Peer Y."/>
            <person name="Liu Z.-J."/>
        </authorList>
    </citation>
    <scope>NUCLEOTIDE SEQUENCE</scope>
    <source>
        <strain evidence="3">SCP</strain>
        <tissue evidence="3">Leaves</tissue>
    </source>
</reference>
<name>A0AAV9AQU9_ACOGR</name>
<organism evidence="3 4">
    <name type="scientific">Acorus gramineus</name>
    <name type="common">Dwarf sweet flag</name>
    <dbReference type="NCBI Taxonomy" id="55184"/>
    <lineage>
        <taxon>Eukaryota</taxon>
        <taxon>Viridiplantae</taxon>
        <taxon>Streptophyta</taxon>
        <taxon>Embryophyta</taxon>
        <taxon>Tracheophyta</taxon>
        <taxon>Spermatophyta</taxon>
        <taxon>Magnoliopsida</taxon>
        <taxon>Liliopsida</taxon>
        <taxon>Acoraceae</taxon>
        <taxon>Acorus</taxon>
    </lineage>
</organism>
<dbReference type="EMBL" id="JAUJYN010000007">
    <property type="protein sequence ID" value="KAK1266532.1"/>
    <property type="molecule type" value="Genomic_DNA"/>
</dbReference>
<evidence type="ECO:0000313" key="4">
    <source>
        <dbReference type="Proteomes" id="UP001179952"/>
    </source>
</evidence>
<dbReference type="AlphaFoldDB" id="A0AAV9AQU9"/>
<keyword evidence="1" id="KW-0175">Coiled coil</keyword>
<evidence type="ECO:0000256" key="1">
    <source>
        <dbReference type="SAM" id="Coils"/>
    </source>
</evidence>
<gene>
    <name evidence="3" type="ORF">QJS04_geneDACA016391</name>
</gene>
<dbReference type="PANTHER" id="PTHR37716">
    <property type="entry name" value="OS07G0568900 PROTEIN"/>
    <property type="match status" value="1"/>
</dbReference>
<keyword evidence="4" id="KW-1185">Reference proteome</keyword>